<name>A0A365L1I1_9BACL</name>
<dbReference type="PANTHER" id="PTHR43798:SF33">
    <property type="entry name" value="HYDROLASE, PUTATIVE (AFU_ORTHOLOGUE AFUA_2G14860)-RELATED"/>
    <property type="match status" value="1"/>
</dbReference>
<sequence>MLIIEELITYESGLQVGIRSWGSENTTTLLFLHGLGSSAASFAEIATLLSERYRILAVDLPGHGESTFTQGEKFFSVESLAMWVLSVLAKCNTKDIHVVGHSIGGNIGLAIAKMQPIKSLILLDGGYIRSCSIPGNSLEKEVQMAEQHCESYVFDSWKQFETELIDGGLSQSLVELAKLSMKDENNQVKLKMASDIAGNYVRQHFYEPSDATLTDVNAPVLLLRSTLPKEFNALREKEAARLSHFVSLTVEKVEDTTHDIYWGRPDVVASQIIQWIEK</sequence>
<dbReference type="PANTHER" id="PTHR43798">
    <property type="entry name" value="MONOACYLGLYCEROL LIPASE"/>
    <property type="match status" value="1"/>
</dbReference>
<accession>A0A365L1I1</accession>
<keyword evidence="3" id="KW-1185">Reference proteome</keyword>
<proteinExistence type="predicted"/>
<dbReference type="InterPro" id="IPR029058">
    <property type="entry name" value="AB_hydrolase_fold"/>
</dbReference>
<evidence type="ECO:0000259" key="1">
    <source>
        <dbReference type="Pfam" id="PF00561"/>
    </source>
</evidence>
<reference evidence="2 3" key="1">
    <citation type="submission" date="2018-06" db="EMBL/GenBank/DDBJ databases">
        <title>The draft genome sequences of strains SCU63 and S1.</title>
        <authorList>
            <person name="Gan L."/>
        </authorList>
    </citation>
    <scope>NUCLEOTIDE SEQUENCE [LARGE SCALE GENOMIC DNA]</scope>
    <source>
        <strain evidence="2 3">SCU63</strain>
    </source>
</reference>
<protein>
    <recommendedName>
        <fullName evidence="1">AB hydrolase-1 domain-containing protein</fullName>
    </recommendedName>
</protein>
<dbReference type="InterPro" id="IPR000073">
    <property type="entry name" value="AB_hydrolase_1"/>
</dbReference>
<gene>
    <name evidence="2" type="ORF">DP120_06650</name>
</gene>
<evidence type="ECO:0000313" key="2">
    <source>
        <dbReference type="EMBL" id="RAZ79288.1"/>
    </source>
</evidence>
<dbReference type="InterPro" id="IPR050266">
    <property type="entry name" value="AB_hydrolase_sf"/>
</dbReference>
<organism evidence="2 3">
    <name type="scientific">Planococcus halotolerans</name>
    <dbReference type="NCBI Taxonomy" id="2233542"/>
    <lineage>
        <taxon>Bacteria</taxon>
        <taxon>Bacillati</taxon>
        <taxon>Bacillota</taxon>
        <taxon>Bacilli</taxon>
        <taxon>Bacillales</taxon>
        <taxon>Caryophanaceae</taxon>
        <taxon>Planococcus</taxon>
    </lineage>
</organism>
<dbReference type="PRINTS" id="PR00111">
    <property type="entry name" value="ABHYDROLASE"/>
</dbReference>
<dbReference type="Gene3D" id="3.40.50.1820">
    <property type="entry name" value="alpha/beta hydrolase"/>
    <property type="match status" value="1"/>
</dbReference>
<dbReference type="Proteomes" id="UP000251002">
    <property type="component" value="Unassembled WGS sequence"/>
</dbReference>
<dbReference type="AlphaFoldDB" id="A0A365L1I1"/>
<evidence type="ECO:0000313" key="3">
    <source>
        <dbReference type="Proteomes" id="UP000251002"/>
    </source>
</evidence>
<dbReference type="Pfam" id="PF00561">
    <property type="entry name" value="Abhydrolase_1"/>
    <property type="match status" value="1"/>
</dbReference>
<comment type="caution">
    <text evidence="2">The sequence shown here is derived from an EMBL/GenBank/DDBJ whole genome shotgun (WGS) entry which is preliminary data.</text>
</comment>
<feature type="domain" description="AB hydrolase-1" evidence="1">
    <location>
        <begin position="28"/>
        <end position="129"/>
    </location>
</feature>
<dbReference type="SUPFAM" id="SSF53474">
    <property type="entry name" value="alpha/beta-Hydrolases"/>
    <property type="match status" value="1"/>
</dbReference>
<dbReference type="EMBL" id="QLZR01000002">
    <property type="protein sequence ID" value="RAZ79288.1"/>
    <property type="molecule type" value="Genomic_DNA"/>
</dbReference>
<dbReference type="GO" id="GO:0016020">
    <property type="term" value="C:membrane"/>
    <property type="evidence" value="ECO:0007669"/>
    <property type="project" value="TreeGrafter"/>
</dbReference>
<dbReference type="RefSeq" id="WP_112222865.1">
    <property type="nucleotide sequence ID" value="NZ_CP196859.1"/>
</dbReference>